<evidence type="ECO:0000256" key="4">
    <source>
        <dbReference type="RuleBase" id="RU003718"/>
    </source>
</evidence>
<dbReference type="Gene3D" id="3.40.50.2000">
    <property type="entry name" value="Glycogen Phosphorylase B"/>
    <property type="match status" value="2"/>
</dbReference>
<dbReference type="InterPro" id="IPR035595">
    <property type="entry name" value="UDP_glycos_trans_CS"/>
</dbReference>
<evidence type="ECO:0000256" key="2">
    <source>
        <dbReference type="ARBA" id="ARBA00022676"/>
    </source>
</evidence>
<dbReference type="SUPFAM" id="SSF53756">
    <property type="entry name" value="UDP-Glycosyltransferase/glycogen phosphorylase"/>
    <property type="match status" value="1"/>
</dbReference>
<name>A0A178UHB4_ARATH</name>
<dbReference type="Proteomes" id="UP000078284">
    <property type="component" value="Chromosome 5"/>
</dbReference>
<gene>
    <name evidence="6" type="ordered locus">AXX17_At5g16680</name>
</gene>
<keyword evidence="2 4" id="KW-0328">Glycosyltransferase</keyword>
<reference evidence="7" key="1">
    <citation type="journal article" date="2016" name="Proc. Natl. Acad. Sci. U.S.A.">
        <title>Chromosome-level assembly of Arabidopsis thaliana Ler reveals the extent of translocation and inversion polymorphisms.</title>
        <authorList>
            <person name="Zapata L."/>
            <person name="Ding J."/>
            <person name="Willing E.M."/>
            <person name="Hartwig B."/>
            <person name="Bezdan D."/>
            <person name="Jiao W.B."/>
            <person name="Patel V."/>
            <person name="Velikkakam James G."/>
            <person name="Koornneef M."/>
            <person name="Ossowski S."/>
            <person name="Schneeberger K."/>
        </authorList>
    </citation>
    <scope>NUCLEOTIDE SEQUENCE [LARGE SCALE GENOMIC DNA]</scope>
    <source>
        <strain evidence="7">cv. Landsberg erecta</strain>
    </source>
</reference>
<dbReference type="EMBL" id="LUHQ01000005">
    <property type="protein sequence ID" value="OAO92492.1"/>
    <property type="molecule type" value="Genomic_DNA"/>
</dbReference>
<dbReference type="PANTHER" id="PTHR11926">
    <property type="entry name" value="GLUCOSYL/GLUCURONOSYL TRANSFERASES"/>
    <property type="match status" value="1"/>
</dbReference>
<dbReference type="InterPro" id="IPR002213">
    <property type="entry name" value="UDP_glucos_trans"/>
</dbReference>
<dbReference type="ExpressionAtlas" id="A0A178UHB4">
    <property type="expression patterns" value="baseline and differential"/>
</dbReference>
<dbReference type="CDD" id="cd03784">
    <property type="entry name" value="GT1_Gtf-like"/>
    <property type="match status" value="1"/>
</dbReference>
<sequence length="508" mass="56120">MDENSPMGINLSSDVKDTLDEGAYGDSKFGLLDCDLECTAQKILRKRPVKRSWYYYHQGLVTNITTSLLDLILFLAFPFGSHGQAILAVTRRLATAAPSTVFSFLNTSQSNFSLLSSDLPPNIRVHDVSDGVPEGYVLSRNPQEAVELFLEAAPEIFRRELAVAETEVGRKVTCMLTDAFIWFAGDMAAEMKVSWVAFWTSGTRSLLISTQISSEKPSLSKETLGCISGMEKIRVKDTPEGVVFGNLDSVFSKMLHQMGLALPRATTVYMNSFEELDPTLTDNLRLKFKRYLSIGPLALLFSTSQRETPLHDPHGCLAWIKKRSTASVVYIAFGRVMTPPPGELVVIAQGLESSKVPFVWSLQEKNMVHLPKGFLDGTREQGMVVPWAPQVELLNHEAMGVFVSHGGWNSVLESVSAGVPMICRPIFGDHALNARSVEAVWEIGMTISSGVFTKDGFEESLDRVLVQDDGKKMKFNAKKLKELAQEAVSTEGSSFENFKGLLDEVMKV</sequence>
<dbReference type="PROSITE" id="PS00375">
    <property type="entry name" value="UDPGT"/>
    <property type="match status" value="1"/>
</dbReference>
<dbReference type="FunFam" id="3.40.50.2000:FF:000091">
    <property type="entry name" value="Glycosyltransferase"/>
    <property type="match status" value="1"/>
</dbReference>
<dbReference type="PANTHER" id="PTHR11926:SF1560">
    <property type="entry name" value="UDP-GLYCOSYLTRANSFERASE 74E1-RELATED"/>
    <property type="match status" value="1"/>
</dbReference>
<dbReference type="Pfam" id="PF00201">
    <property type="entry name" value="UDPGT"/>
    <property type="match status" value="1"/>
</dbReference>
<keyword evidence="3 4" id="KW-0808">Transferase</keyword>
<protein>
    <recommendedName>
        <fullName evidence="5">Glycosyltransferase</fullName>
        <ecNumber evidence="5">2.4.1.-</ecNumber>
    </recommendedName>
</protein>
<evidence type="ECO:0000313" key="7">
    <source>
        <dbReference type="Proteomes" id="UP000078284"/>
    </source>
</evidence>
<evidence type="ECO:0000256" key="3">
    <source>
        <dbReference type="ARBA" id="ARBA00022679"/>
    </source>
</evidence>
<dbReference type="FunFam" id="3.40.50.2000:FF:000129">
    <property type="entry name" value="Glycosyltransferase"/>
    <property type="match status" value="1"/>
</dbReference>
<dbReference type="EC" id="2.4.1.-" evidence="5"/>
<comment type="caution">
    <text evidence="6">The sequence shown here is derived from an EMBL/GenBank/DDBJ whole genome shotgun (WGS) entry which is preliminary data.</text>
</comment>
<proteinExistence type="inferred from homology"/>
<dbReference type="GO" id="GO:0080043">
    <property type="term" value="F:quercetin 3-O-glucosyltransferase activity"/>
    <property type="evidence" value="ECO:0007669"/>
    <property type="project" value="UniProtKB-ARBA"/>
</dbReference>
<accession>A0A178UHB4</accession>
<comment type="similarity">
    <text evidence="1 4">Belongs to the UDP-glycosyltransferase family.</text>
</comment>
<organism evidence="6 7">
    <name type="scientific">Arabidopsis thaliana</name>
    <name type="common">Mouse-ear cress</name>
    <dbReference type="NCBI Taxonomy" id="3702"/>
    <lineage>
        <taxon>Eukaryota</taxon>
        <taxon>Viridiplantae</taxon>
        <taxon>Streptophyta</taxon>
        <taxon>Embryophyta</taxon>
        <taxon>Tracheophyta</taxon>
        <taxon>Spermatophyta</taxon>
        <taxon>Magnoliopsida</taxon>
        <taxon>eudicotyledons</taxon>
        <taxon>Gunneridae</taxon>
        <taxon>Pentapetalae</taxon>
        <taxon>rosids</taxon>
        <taxon>malvids</taxon>
        <taxon>Brassicales</taxon>
        <taxon>Brassicaceae</taxon>
        <taxon>Camelineae</taxon>
        <taxon>Arabidopsis</taxon>
    </lineage>
</organism>
<evidence type="ECO:0000256" key="1">
    <source>
        <dbReference type="ARBA" id="ARBA00009995"/>
    </source>
</evidence>
<evidence type="ECO:0000256" key="5">
    <source>
        <dbReference type="RuleBase" id="RU362057"/>
    </source>
</evidence>
<dbReference type="AlphaFoldDB" id="A0A178UHB4"/>
<evidence type="ECO:0000313" key="6">
    <source>
        <dbReference type="EMBL" id="OAO92492.1"/>
    </source>
</evidence>